<dbReference type="InterPro" id="IPR036683">
    <property type="entry name" value="CO_DH_flav_C_dom_sf"/>
</dbReference>
<dbReference type="Pfam" id="PF03450">
    <property type="entry name" value="CO_deh_flav_C"/>
    <property type="match status" value="1"/>
</dbReference>
<dbReference type="SUPFAM" id="SSF55447">
    <property type="entry name" value="CO dehydrogenase flavoprotein C-terminal domain-like"/>
    <property type="match status" value="1"/>
</dbReference>
<dbReference type="InterPro" id="IPR016166">
    <property type="entry name" value="FAD-bd_PCMH"/>
</dbReference>
<dbReference type="SUPFAM" id="SSF56176">
    <property type="entry name" value="FAD-binding/transporter-associated domain-like"/>
    <property type="match status" value="1"/>
</dbReference>
<dbReference type="KEGG" id="aba:Acid345_0763"/>
<dbReference type="InterPro" id="IPR016167">
    <property type="entry name" value="FAD-bd_PCMH_sub1"/>
</dbReference>
<proteinExistence type="predicted"/>
<dbReference type="OrthoDB" id="9774454at2"/>
<dbReference type="Proteomes" id="UP000002432">
    <property type="component" value="Chromosome"/>
</dbReference>
<dbReference type="Gene3D" id="3.30.465.10">
    <property type="match status" value="1"/>
</dbReference>
<dbReference type="SMART" id="SM01092">
    <property type="entry name" value="CO_deh_flav_C"/>
    <property type="match status" value="1"/>
</dbReference>
<dbReference type="InterPro" id="IPR016169">
    <property type="entry name" value="FAD-bd_PCMH_sub2"/>
</dbReference>
<dbReference type="Gene3D" id="3.30.390.50">
    <property type="entry name" value="CO dehydrogenase flavoprotein, C-terminal domain"/>
    <property type="match status" value="1"/>
</dbReference>
<evidence type="ECO:0000259" key="2">
    <source>
        <dbReference type="PROSITE" id="PS51387"/>
    </source>
</evidence>
<name>Q1ITN2_KORVE</name>
<organism evidence="3 4">
    <name type="scientific">Koribacter versatilis (strain Ellin345)</name>
    <dbReference type="NCBI Taxonomy" id="204669"/>
    <lineage>
        <taxon>Bacteria</taxon>
        <taxon>Pseudomonadati</taxon>
        <taxon>Acidobacteriota</taxon>
        <taxon>Terriglobia</taxon>
        <taxon>Terriglobales</taxon>
        <taxon>Candidatus Korobacteraceae</taxon>
        <taxon>Candidatus Korobacter</taxon>
    </lineage>
</organism>
<dbReference type="InterPro" id="IPR002346">
    <property type="entry name" value="Mopterin_DH_FAD-bd"/>
</dbReference>
<dbReference type="RefSeq" id="WP_011521570.1">
    <property type="nucleotide sequence ID" value="NC_008009.1"/>
</dbReference>
<dbReference type="PANTHER" id="PTHR42659">
    <property type="entry name" value="XANTHINE DEHYDROGENASE SUBUNIT C-RELATED"/>
    <property type="match status" value="1"/>
</dbReference>
<dbReference type="HOGENOM" id="CLU_058050_1_0_0"/>
<reference evidence="3 4" key="1">
    <citation type="journal article" date="2009" name="Appl. Environ. Microbiol.">
        <title>Three genomes from the phylum Acidobacteria provide insight into the lifestyles of these microorganisms in soils.</title>
        <authorList>
            <person name="Ward N.L."/>
            <person name="Challacombe J.F."/>
            <person name="Janssen P.H."/>
            <person name="Henrissat B."/>
            <person name="Coutinho P.M."/>
            <person name="Wu M."/>
            <person name="Xie G."/>
            <person name="Haft D.H."/>
            <person name="Sait M."/>
            <person name="Badger J."/>
            <person name="Barabote R.D."/>
            <person name="Bradley B."/>
            <person name="Brettin T.S."/>
            <person name="Brinkac L.M."/>
            <person name="Bruce D."/>
            <person name="Creasy T."/>
            <person name="Daugherty S.C."/>
            <person name="Davidsen T.M."/>
            <person name="DeBoy R.T."/>
            <person name="Detter J.C."/>
            <person name="Dodson R.J."/>
            <person name="Durkin A.S."/>
            <person name="Ganapathy A."/>
            <person name="Gwinn-Giglio M."/>
            <person name="Han C.S."/>
            <person name="Khouri H."/>
            <person name="Kiss H."/>
            <person name="Kothari S.P."/>
            <person name="Madupu R."/>
            <person name="Nelson K.E."/>
            <person name="Nelson W.C."/>
            <person name="Paulsen I."/>
            <person name="Penn K."/>
            <person name="Ren Q."/>
            <person name="Rosovitz M.J."/>
            <person name="Selengut J.D."/>
            <person name="Shrivastava S."/>
            <person name="Sullivan S.A."/>
            <person name="Tapia R."/>
            <person name="Thompson L.S."/>
            <person name="Watkins K.L."/>
            <person name="Yang Q."/>
            <person name="Yu C."/>
            <person name="Zafar N."/>
            <person name="Zhou L."/>
            <person name="Kuske C.R."/>
        </authorList>
    </citation>
    <scope>NUCLEOTIDE SEQUENCE [LARGE SCALE GENOMIC DNA]</scope>
    <source>
        <strain evidence="3 4">Ellin345</strain>
    </source>
</reference>
<dbReference type="PANTHER" id="PTHR42659:SF9">
    <property type="entry name" value="XANTHINE DEHYDROGENASE FAD-BINDING SUBUNIT XDHB-RELATED"/>
    <property type="match status" value="1"/>
</dbReference>
<evidence type="ECO:0000313" key="3">
    <source>
        <dbReference type="EMBL" id="ABF39768.1"/>
    </source>
</evidence>
<protein>
    <submittedName>
        <fullName evidence="3">Molybdopterin dehydrogenase, FAD-binding protein</fullName>
    </submittedName>
</protein>
<dbReference type="Gene3D" id="3.30.43.10">
    <property type="entry name" value="Uridine Diphospho-n-acetylenolpyruvylglucosamine Reductase, domain 2"/>
    <property type="match status" value="1"/>
</dbReference>
<dbReference type="PROSITE" id="PS51387">
    <property type="entry name" value="FAD_PCMH"/>
    <property type="match status" value="1"/>
</dbReference>
<evidence type="ECO:0000313" key="4">
    <source>
        <dbReference type="Proteomes" id="UP000002432"/>
    </source>
</evidence>
<keyword evidence="1" id="KW-0274">FAD</keyword>
<keyword evidence="1" id="KW-0285">Flavoprotein</keyword>
<evidence type="ECO:0000256" key="1">
    <source>
        <dbReference type="ARBA" id="ARBA00022827"/>
    </source>
</evidence>
<dbReference type="GO" id="GO:0016491">
    <property type="term" value="F:oxidoreductase activity"/>
    <property type="evidence" value="ECO:0007669"/>
    <property type="project" value="InterPro"/>
</dbReference>
<dbReference type="InterPro" id="IPR036318">
    <property type="entry name" value="FAD-bd_PCMH-like_sf"/>
</dbReference>
<dbReference type="EMBL" id="CP000360">
    <property type="protein sequence ID" value="ABF39768.1"/>
    <property type="molecule type" value="Genomic_DNA"/>
</dbReference>
<accession>Q1ITN2</accession>
<dbReference type="AlphaFoldDB" id="Q1ITN2"/>
<gene>
    <name evidence="3" type="ordered locus">Acid345_0763</name>
</gene>
<sequence length="339" mass="35949">MRPFEYVNANSRNQVGELLGKNWGDAEILAGGTDLVALMKDEVVNPKRLVNIKGIDDLHGLKADASGMRIGALVTLSELAHGAELAKVYPAIADAARDAASPQIRNVATIGGNICQRPRCWYFRNGMGLLPTTKDGKSMVLAGDHRYHAVLGNDGPAYFVSPSTVVPALIAHGAKVRILGGGKLREVELEKFFITPKNENEREHDLRPNELVVEIFIPAAAGVKAANYEVRQKEHFDWPLATCSVALTMDGSKVKSAKIVLGAVAPVPWVSNEAAQAIVGKEITPDTAMAAANAALAPAKSLGQNKYKITMAKAAVKRALLAAAGGQSAHLGGHHDAHA</sequence>
<dbReference type="eggNOG" id="COG1319">
    <property type="taxonomic scope" value="Bacteria"/>
</dbReference>
<dbReference type="GO" id="GO:0071949">
    <property type="term" value="F:FAD binding"/>
    <property type="evidence" value="ECO:0007669"/>
    <property type="project" value="InterPro"/>
</dbReference>
<dbReference type="STRING" id="204669.Acid345_0763"/>
<dbReference type="Pfam" id="PF00941">
    <property type="entry name" value="FAD_binding_5"/>
    <property type="match status" value="1"/>
</dbReference>
<feature type="domain" description="FAD-binding PCMH-type" evidence="2">
    <location>
        <begin position="1"/>
        <end position="222"/>
    </location>
</feature>
<dbReference type="InterPro" id="IPR005107">
    <property type="entry name" value="CO_DH_flav_C"/>
</dbReference>
<dbReference type="InterPro" id="IPR051312">
    <property type="entry name" value="Diverse_Substr_Oxidored"/>
</dbReference>
<dbReference type="EnsemblBacteria" id="ABF39768">
    <property type="protein sequence ID" value="ABF39768"/>
    <property type="gene ID" value="Acid345_0763"/>
</dbReference>
<keyword evidence="4" id="KW-1185">Reference proteome</keyword>